<dbReference type="PANTHER" id="PTHR32024:SF1">
    <property type="entry name" value="KTR SYSTEM POTASSIUM UPTAKE PROTEIN B"/>
    <property type="match status" value="1"/>
</dbReference>
<keyword evidence="8" id="KW-0406">Ion transport</keyword>
<keyword evidence="4" id="KW-0633">Potassium transport</keyword>
<keyword evidence="3" id="KW-1003">Cell membrane</keyword>
<dbReference type="OrthoDB" id="9810952at2"/>
<sequence length="441" mass="47927">MNFKKDIVNLSPPRFLLVIFVIFILLGTILLKLPFATAGQISILDSLFTAASAMTVTGLIVVDTGSAFTIFGQLVILMLIQIGGLGIMTIAVLIFLMAGRKIGFKERLIVTQALNQTSVGGVVALVKKLFLFSIILESIAFLLLSFRWIPEMGMKEGLYASLFHAVSAFNNAGFSIWANSLSGYVTDPIVNIVISFLFIVGGLGFTVIFDLWKKKDIKQLSLHTKLMVVGTFFINILSLFVIFVLEYDNPGSLGGFTVFEKLQASYFQAVTPRTAGFNTIDIGSLNESTLFFILLLMFIGAGSASTGGGIKLTTFLALIFAVFAFLKQKEEVIIYRRAIMYSTIVRSLAIAIIGLFFVIIGIFILNITEDAPFIMVVFETVSAFGTVGLSMGLTGELTAVGKIVIILIMLIGKVGPLTLAFSFANPVKANIRYPKEDLLTG</sequence>
<dbReference type="RefSeq" id="WP_093211435.1">
    <property type="nucleotide sequence ID" value="NZ_FNFL01000001.1"/>
</dbReference>
<comment type="subcellular location">
    <subcellularLocation>
        <location evidence="1">Cell membrane</location>
        <topology evidence="1">Multi-pass membrane protein</topology>
    </subcellularLocation>
</comment>
<feature type="transmembrane region" description="Helical" evidence="10">
    <location>
        <begin position="74"/>
        <end position="98"/>
    </location>
</feature>
<gene>
    <name evidence="11" type="ORF">SAMN05216243_0898</name>
</gene>
<dbReference type="Proteomes" id="UP000198694">
    <property type="component" value="Unassembled WGS sequence"/>
</dbReference>
<proteinExistence type="predicted"/>
<feature type="transmembrane region" description="Helical" evidence="10">
    <location>
        <begin position="224"/>
        <end position="245"/>
    </location>
</feature>
<organism evidence="11 12">
    <name type="scientific">Sediminibacillus albus</name>
    <dbReference type="NCBI Taxonomy" id="407036"/>
    <lineage>
        <taxon>Bacteria</taxon>
        <taxon>Bacillati</taxon>
        <taxon>Bacillota</taxon>
        <taxon>Bacilli</taxon>
        <taxon>Bacillales</taxon>
        <taxon>Bacillaceae</taxon>
        <taxon>Sediminibacillus</taxon>
    </lineage>
</organism>
<feature type="transmembrane region" description="Helical" evidence="10">
    <location>
        <begin position="41"/>
        <end position="62"/>
    </location>
</feature>
<evidence type="ECO:0000256" key="10">
    <source>
        <dbReference type="SAM" id="Phobius"/>
    </source>
</evidence>
<evidence type="ECO:0000256" key="1">
    <source>
        <dbReference type="ARBA" id="ARBA00004651"/>
    </source>
</evidence>
<feature type="transmembrane region" description="Helical" evidence="10">
    <location>
        <begin position="129"/>
        <end position="146"/>
    </location>
</feature>
<evidence type="ECO:0000256" key="6">
    <source>
        <dbReference type="ARBA" id="ARBA00022958"/>
    </source>
</evidence>
<dbReference type="EMBL" id="FNFL01000001">
    <property type="protein sequence ID" value="SDJ79658.1"/>
    <property type="molecule type" value="Genomic_DNA"/>
</dbReference>
<evidence type="ECO:0000256" key="3">
    <source>
        <dbReference type="ARBA" id="ARBA00022475"/>
    </source>
</evidence>
<evidence type="ECO:0000313" key="12">
    <source>
        <dbReference type="Proteomes" id="UP000198694"/>
    </source>
</evidence>
<dbReference type="GO" id="GO:0005886">
    <property type="term" value="C:plasma membrane"/>
    <property type="evidence" value="ECO:0007669"/>
    <property type="project" value="UniProtKB-SubCell"/>
</dbReference>
<feature type="transmembrane region" description="Helical" evidence="10">
    <location>
        <begin position="15"/>
        <end position="35"/>
    </location>
</feature>
<dbReference type="InterPro" id="IPR004772">
    <property type="entry name" value="TrkH"/>
</dbReference>
<evidence type="ECO:0000256" key="9">
    <source>
        <dbReference type="ARBA" id="ARBA00023136"/>
    </source>
</evidence>
<dbReference type="GO" id="GO:0015379">
    <property type="term" value="F:potassium:chloride symporter activity"/>
    <property type="evidence" value="ECO:0007669"/>
    <property type="project" value="InterPro"/>
</dbReference>
<keyword evidence="5 10" id="KW-0812">Transmembrane</keyword>
<evidence type="ECO:0000256" key="4">
    <source>
        <dbReference type="ARBA" id="ARBA00022538"/>
    </source>
</evidence>
<keyword evidence="9 10" id="KW-0472">Membrane</keyword>
<keyword evidence="12" id="KW-1185">Reference proteome</keyword>
<feature type="transmembrane region" description="Helical" evidence="10">
    <location>
        <begin position="403"/>
        <end position="424"/>
    </location>
</feature>
<keyword evidence="7 10" id="KW-1133">Transmembrane helix</keyword>
<protein>
    <submittedName>
        <fullName evidence="11">Trk system potassium uptake protein TrkH</fullName>
    </submittedName>
</protein>
<evidence type="ECO:0000256" key="2">
    <source>
        <dbReference type="ARBA" id="ARBA00022448"/>
    </source>
</evidence>
<feature type="transmembrane region" description="Helical" evidence="10">
    <location>
        <begin position="338"/>
        <end position="365"/>
    </location>
</feature>
<name>A0A1G8WMM4_9BACI</name>
<evidence type="ECO:0000313" key="11">
    <source>
        <dbReference type="EMBL" id="SDJ79658.1"/>
    </source>
</evidence>
<evidence type="ECO:0000256" key="8">
    <source>
        <dbReference type="ARBA" id="ARBA00023065"/>
    </source>
</evidence>
<dbReference type="STRING" id="407036.SAMN05216243_0898"/>
<dbReference type="PANTHER" id="PTHR32024">
    <property type="entry name" value="TRK SYSTEM POTASSIUM UPTAKE PROTEIN TRKG-RELATED"/>
    <property type="match status" value="1"/>
</dbReference>
<keyword evidence="6" id="KW-0630">Potassium</keyword>
<dbReference type="Pfam" id="PF02386">
    <property type="entry name" value="TrkH"/>
    <property type="match status" value="1"/>
</dbReference>
<accession>A0A1G8WMM4</accession>
<reference evidence="11 12" key="1">
    <citation type="submission" date="2016-10" db="EMBL/GenBank/DDBJ databases">
        <authorList>
            <person name="de Groot N.N."/>
        </authorList>
    </citation>
    <scope>NUCLEOTIDE SEQUENCE [LARGE SCALE GENOMIC DNA]</scope>
    <source>
        <strain evidence="11 12">CGMCC 1.6502</strain>
    </source>
</reference>
<dbReference type="InterPro" id="IPR003445">
    <property type="entry name" value="Cat_transpt"/>
</dbReference>
<dbReference type="NCBIfam" id="TIGR00933">
    <property type="entry name" value="2a38"/>
    <property type="match status" value="1"/>
</dbReference>
<evidence type="ECO:0000256" key="7">
    <source>
        <dbReference type="ARBA" id="ARBA00022989"/>
    </source>
</evidence>
<keyword evidence="2" id="KW-0813">Transport</keyword>
<feature type="transmembrane region" description="Helical" evidence="10">
    <location>
        <begin position="189"/>
        <end position="212"/>
    </location>
</feature>
<evidence type="ECO:0000256" key="5">
    <source>
        <dbReference type="ARBA" id="ARBA00022692"/>
    </source>
</evidence>
<dbReference type="AlphaFoldDB" id="A0A1G8WMM4"/>
<feature type="transmembrane region" description="Helical" evidence="10">
    <location>
        <begin position="293"/>
        <end position="326"/>
    </location>
</feature>
<feature type="transmembrane region" description="Helical" evidence="10">
    <location>
        <begin position="371"/>
        <end position="391"/>
    </location>
</feature>
<feature type="transmembrane region" description="Helical" evidence="10">
    <location>
        <begin position="158"/>
        <end position="177"/>
    </location>
</feature>